<evidence type="ECO:0000256" key="2">
    <source>
        <dbReference type="ARBA" id="ARBA00010596"/>
    </source>
</evidence>
<dbReference type="RefSeq" id="XP_003294235.1">
    <property type="nucleotide sequence ID" value="XM_003294187.1"/>
</dbReference>
<dbReference type="Pfam" id="PF04893">
    <property type="entry name" value="Yip1"/>
    <property type="match status" value="1"/>
</dbReference>
<name>F1A3J3_DICPU</name>
<evidence type="ECO:0000256" key="6">
    <source>
        <dbReference type="RuleBase" id="RU361264"/>
    </source>
</evidence>
<dbReference type="eggNOG" id="KOG2946">
    <property type="taxonomic scope" value="Eukaryota"/>
</dbReference>
<feature type="transmembrane region" description="Helical" evidence="6">
    <location>
        <begin position="90"/>
        <end position="111"/>
    </location>
</feature>
<evidence type="ECO:0000256" key="1">
    <source>
        <dbReference type="ARBA" id="ARBA00004141"/>
    </source>
</evidence>
<dbReference type="InterPro" id="IPR006977">
    <property type="entry name" value="Yip1_dom"/>
</dbReference>
<protein>
    <recommendedName>
        <fullName evidence="6">Protein YIPF</fullName>
    </recommendedName>
</protein>
<dbReference type="GO" id="GO:0006888">
    <property type="term" value="P:endoplasmic reticulum to Golgi vesicle-mediated transport"/>
    <property type="evidence" value="ECO:0007669"/>
    <property type="project" value="InterPro"/>
</dbReference>
<dbReference type="AlphaFoldDB" id="F1A3J3"/>
<dbReference type="OMA" id="RTSKAWV"/>
<sequence length="144" mass="16186">MNGQSTINEPVVQTILRDLKMVGYKLYHVLLPRGKAINALRDWDLWGPLLLCLVMALSFFQCVCVLGYCLFPLTISTIIIFILPGAVDKIYVRLPIAGGFYFWSVFASYGFLAGSVPDTRKLLAVYPVILFYLVIAYLVVSQNK</sequence>
<keyword evidence="9" id="KW-1185">Reference proteome</keyword>
<feature type="transmembrane region" description="Helical" evidence="6">
    <location>
        <begin position="53"/>
        <end position="83"/>
    </location>
</feature>
<dbReference type="PANTHER" id="PTHR21236">
    <property type="entry name" value="GOLGI MEMBRANE PROTEIN YIP1"/>
    <property type="match status" value="1"/>
</dbReference>
<keyword evidence="5 6" id="KW-0472">Membrane</keyword>
<comment type="subcellular location">
    <subcellularLocation>
        <location evidence="6">Golgi apparatus membrane</location>
        <topology evidence="6">Multi-pass membrane protein</topology>
    </subcellularLocation>
    <subcellularLocation>
        <location evidence="1">Membrane</location>
        <topology evidence="1">Multi-pass membrane protein</topology>
    </subcellularLocation>
</comment>
<feature type="domain" description="Yip1" evidence="7">
    <location>
        <begin position="58"/>
        <end position="137"/>
    </location>
</feature>
<evidence type="ECO:0000259" key="7">
    <source>
        <dbReference type="Pfam" id="PF04893"/>
    </source>
</evidence>
<dbReference type="OrthoDB" id="411251at2759"/>
<comment type="caution">
    <text evidence="6">Lacks conserved residue(s) required for the propagation of feature annotation.</text>
</comment>
<dbReference type="InterPro" id="IPR045231">
    <property type="entry name" value="Yip1/4-like"/>
</dbReference>
<dbReference type="GO" id="GO:0000139">
    <property type="term" value="C:Golgi membrane"/>
    <property type="evidence" value="ECO:0007669"/>
    <property type="project" value="UniProtKB-SubCell"/>
</dbReference>
<organism evidence="8 9">
    <name type="scientific">Dictyostelium purpureum</name>
    <name type="common">Slime mold</name>
    <dbReference type="NCBI Taxonomy" id="5786"/>
    <lineage>
        <taxon>Eukaryota</taxon>
        <taxon>Amoebozoa</taxon>
        <taxon>Evosea</taxon>
        <taxon>Eumycetozoa</taxon>
        <taxon>Dictyostelia</taxon>
        <taxon>Dictyosteliales</taxon>
        <taxon>Dictyosteliaceae</taxon>
        <taxon>Dictyostelium</taxon>
    </lineage>
</organism>
<dbReference type="GeneID" id="10506318"/>
<dbReference type="KEGG" id="dpp:DICPUDRAFT_43131"/>
<reference evidence="9" key="1">
    <citation type="journal article" date="2011" name="Genome Biol.">
        <title>Comparative genomics of the social amoebae Dictyostelium discoideum and Dictyostelium purpureum.</title>
        <authorList>
            <consortium name="US DOE Joint Genome Institute (JGI-PGF)"/>
            <person name="Sucgang R."/>
            <person name="Kuo A."/>
            <person name="Tian X."/>
            <person name="Salerno W."/>
            <person name="Parikh A."/>
            <person name="Feasley C.L."/>
            <person name="Dalin E."/>
            <person name="Tu H."/>
            <person name="Huang E."/>
            <person name="Barry K."/>
            <person name="Lindquist E."/>
            <person name="Shapiro H."/>
            <person name="Bruce D."/>
            <person name="Schmutz J."/>
            <person name="Salamov A."/>
            <person name="Fey P."/>
            <person name="Gaudet P."/>
            <person name="Anjard C."/>
            <person name="Babu M.M."/>
            <person name="Basu S."/>
            <person name="Bushmanova Y."/>
            <person name="van der Wel H."/>
            <person name="Katoh-Kurasawa M."/>
            <person name="Dinh C."/>
            <person name="Coutinho P.M."/>
            <person name="Saito T."/>
            <person name="Elias M."/>
            <person name="Schaap P."/>
            <person name="Kay R.R."/>
            <person name="Henrissat B."/>
            <person name="Eichinger L."/>
            <person name="Rivero F."/>
            <person name="Putnam N.H."/>
            <person name="West C.M."/>
            <person name="Loomis W.F."/>
            <person name="Chisholm R.L."/>
            <person name="Shaulsky G."/>
            <person name="Strassmann J.E."/>
            <person name="Queller D.C."/>
            <person name="Kuspa A."/>
            <person name="Grigoriev I.V."/>
        </authorList>
    </citation>
    <scope>NUCLEOTIDE SEQUENCE [LARGE SCALE GENOMIC DNA]</scope>
    <source>
        <strain evidence="9">QSDP1</strain>
    </source>
</reference>
<gene>
    <name evidence="8" type="ORF">DICPUDRAFT_43131</name>
</gene>
<accession>F1A3J3</accession>
<proteinExistence type="inferred from homology"/>
<feature type="transmembrane region" description="Helical" evidence="6">
    <location>
        <begin position="123"/>
        <end position="140"/>
    </location>
</feature>
<comment type="similarity">
    <text evidence="2 6">Belongs to the YIP1 family.</text>
</comment>
<dbReference type="PANTHER" id="PTHR21236:SF1">
    <property type="entry name" value="PROTEIN YIPF6"/>
    <property type="match status" value="1"/>
</dbReference>
<dbReference type="InParanoid" id="F1A3J3"/>
<dbReference type="STRING" id="5786.F1A3J3"/>
<evidence type="ECO:0000256" key="3">
    <source>
        <dbReference type="ARBA" id="ARBA00022692"/>
    </source>
</evidence>
<evidence type="ECO:0000256" key="4">
    <source>
        <dbReference type="ARBA" id="ARBA00022989"/>
    </source>
</evidence>
<dbReference type="GO" id="GO:0005802">
    <property type="term" value="C:trans-Golgi network"/>
    <property type="evidence" value="ECO:0000318"/>
    <property type="project" value="GO_Central"/>
</dbReference>
<keyword evidence="3 6" id="KW-0812">Transmembrane</keyword>
<evidence type="ECO:0000313" key="9">
    <source>
        <dbReference type="Proteomes" id="UP000001064"/>
    </source>
</evidence>
<keyword evidence="4 6" id="KW-1133">Transmembrane helix</keyword>
<dbReference type="Proteomes" id="UP000001064">
    <property type="component" value="Unassembled WGS sequence"/>
</dbReference>
<evidence type="ECO:0000256" key="5">
    <source>
        <dbReference type="ARBA" id="ARBA00023136"/>
    </source>
</evidence>
<evidence type="ECO:0000313" key="8">
    <source>
        <dbReference type="EMBL" id="EGC29231.1"/>
    </source>
</evidence>
<dbReference type="VEuPathDB" id="AmoebaDB:DICPUDRAFT_43131"/>
<dbReference type="FunCoup" id="F1A3J3">
    <property type="interactions" value="482"/>
</dbReference>
<dbReference type="EMBL" id="GL871462">
    <property type="protein sequence ID" value="EGC29231.1"/>
    <property type="molecule type" value="Genomic_DNA"/>
</dbReference>